<sequence length="99" mass="11316">MNDRVVTCRCGHLWTVHEEGHCGGDGDSCRCRGFLPDYWRPNTTSRCRGCGHDRSEHSGVSCRAVVARDTVTERHHGFEGDTWTTKQEIEVRCTCQSFW</sequence>
<accession>A0ABP6TPG2</accession>
<proteinExistence type="predicted"/>
<evidence type="ECO:0000313" key="2">
    <source>
        <dbReference type="Proteomes" id="UP001501455"/>
    </source>
</evidence>
<name>A0ABP6TPG2_9ACTN</name>
<protein>
    <submittedName>
        <fullName evidence="1">Uncharacterized protein</fullName>
    </submittedName>
</protein>
<evidence type="ECO:0000313" key="1">
    <source>
        <dbReference type="EMBL" id="GAA3497182.1"/>
    </source>
</evidence>
<dbReference type="Proteomes" id="UP001501455">
    <property type="component" value="Unassembled WGS sequence"/>
</dbReference>
<reference evidence="2" key="1">
    <citation type="journal article" date="2019" name="Int. J. Syst. Evol. Microbiol.">
        <title>The Global Catalogue of Microorganisms (GCM) 10K type strain sequencing project: providing services to taxonomists for standard genome sequencing and annotation.</title>
        <authorList>
            <consortium name="The Broad Institute Genomics Platform"/>
            <consortium name="The Broad Institute Genome Sequencing Center for Infectious Disease"/>
            <person name="Wu L."/>
            <person name="Ma J."/>
        </authorList>
    </citation>
    <scope>NUCLEOTIDE SEQUENCE [LARGE SCALE GENOMIC DNA]</scope>
    <source>
        <strain evidence="2">JCM 4816</strain>
    </source>
</reference>
<comment type="caution">
    <text evidence="1">The sequence shown here is derived from an EMBL/GenBank/DDBJ whole genome shotgun (WGS) entry which is preliminary data.</text>
</comment>
<organism evidence="1 2">
    <name type="scientific">Streptomyces prasinosporus</name>
    <dbReference type="NCBI Taxonomy" id="68256"/>
    <lineage>
        <taxon>Bacteria</taxon>
        <taxon>Bacillati</taxon>
        <taxon>Actinomycetota</taxon>
        <taxon>Actinomycetes</taxon>
        <taxon>Kitasatosporales</taxon>
        <taxon>Streptomycetaceae</taxon>
        <taxon>Streptomyces</taxon>
        <taxon>Streptomyces albogriseolus group</taxon>
    </lineage>
</organism>
<gene>
    <name evidence="1" type="ORF">GCM10019016_042830</name>
</gene>
<dbReference type="EMBL" id="BAAAXF010000028">
    <property type="protein sequence ID" value="GAA3497182.1"/>
    <property type="molecule type" value="Genomic_DNA"/>
</dbReference>
<dbReference type="RefSeq" id="WP_193459999.1">
    <property type="nucleotide sequence ID" value="NZ_BAAAXF010000028.1"/>
</dbReference>
<keyword evidence="2" id="KW-1185">Reference proteome</keyword>